<sequence>MAGDNVETCKIIFIGDGETDYLFVEKIFKEDPDISHLPITILRPEETQLKRRAGGGHKTLLREAGLAAIRAAQGFADGVFVLVDNV</sequence>
<protein>
    <submittedName>
        <fullName evidence="1">Uncharacterized protein</fullName>
    </submittedName>
</protein>
<dbReference type="AlphaFoldDB" id="A0A2G6KKC9"/>
<dbReference type="Proteomes" id="UP000230821">
    <property type="component" value="Unassembled WGS sequence"/>
</dbReference>
<evidence type="ECO:0000313" key="1">
    <source>
        <dbReference type="EMBL" id="PIE36113.1"/>
    </source>
</evidence>
<gene>
    <name evidence="1" type="ORF">CSA56_01485</name>
</gene>
<proteinExistence type="predicted"/>
<reference evidence="1 2" key="1">
    <citation type="submission" date="2017-10" db="EMBL/GenBank/DDBJ databases">
        <title>Novel microbial diversity and functional potential in the marine mammal oral microbiome.</title>
        <authorList>
            <person name="Dudek N.K."/>
            <person name="Sun C.L."/>
            <person name="Burstein D."/>
            <person name="Kantor R.S."/>
            <person name="Aliaga Goltsman D.S."/>
            <person name="Bik E.M."/>
            <person name="Thomas B.C."/>
            <person name="Banfield J.F."/>
            <person name="Relman D.A."/>
        </authorList>
    </citation>
    <scope>NUCLEOTIDE SEQUENCE [LARGE SCALE GENOMIC DNA]</scope>
    <source>
        <strain evidence="1">DOLJORAL78_47_16</strain>
    </source>
</reference>
<evidence type="ECO:0000313" key="2">
    <source>
        <dbReference type="Proteomes" id="UP000230821"/>
    </source>
</evidence>
<dbReference type="EMBL" id="PDSK01000025">
    <property type="protein sequence ID" value="PIE36113.1"/>
    <property type="molecule type" value="Genomic_DNA"/>
</dbReference>
<organism evidence="1 2">
    <name type="scientific">candidate division KSB3 bacterium</name>
    <dbReference type="NCBI Taxonomy" id="2044937"/>
    <lineage>
        <taxon>Bacteria</taxon>
        <taxon>candidate division KSB3</taxon>
    </lineage>
</organism>
<name>A0A2G6KKC9_9BACT</name>
<comment type="caution">
    <text evidence="1">The sequence shown here is derived from an EMBL/GenBank/DDBJ whole genome shotgun (WGS) entry which is preliminary data.</text>
</comment>
<accession>A0A2G6KKC9</accession>